<keyword evidence="5" id="KW-0004">4Fe-4S</keyword>
<sequence>MQMDPEQSGQGGPSESLRVVAREVKQRLESLMRAGVREIPLTPLPPRVVAPERVAPSRAPAEAPAPPILADPVIPPPAPPAAPPESRPSPKPAASKEPSFAPVESLFQPGEFEGPALPAAERLTVLRDLAAEVAGCRRCAELAATRTQTVFADGSPTARLMFIGEAPGADEDRTGRPFVGRAGQLLTDMITKGMGLKREEVYIANILKCRPPENRTPTPEETANCIHFLERQVEVVRPEFLCLLGRTAAAGVLNTSLSMGRLRGKWYRYRGIPTIATYHPSYLLRNPPAKKEAWEDLQLLMTAMGLQVRTRQKGQP</sequence>
<name>A0A5B9WAK3_9BACT</name>
<dbReference type="KEGG" id="agv:OJF2_61240"/>
<feature type="region of interest" description="Disordered" evidence="12">
    <location>
        <begin position="1"/>
        <end position="21"/>
    </location>
</feature>
<dbReference type="EMBL" id="CP042997">
    <property type="protein sequence ID" value="QEH37533.1"/>
    <property type="molecule type" value="Genomic_DNA"/>
</dbReference>
<feature type="compositionally biased region" description="Low complexity" evidence="12">
    <location>
        <begin position="49"/>
        <end position="62"/>
    </location>
</feature>
<keyword evidence="6" id="KW-0479">Metal-binding</keyword>
<dbReference type="PANTHER" id="PTHR33693">
    <property type="entry name" value="TYPE-5 URACIL-DNA GLYCOSYLASE"/>
    <property type="match status" value="1"/>
</dbReference>
<evidence type="ECO:0000313" key="15">
    <source>
        <dbReference type="Proteomes" id="UP000324233"/>
    </source>
</evidence>
<evidence type="ECO:0000256" key="8">
    <source>
        <dbReference type="ARBA" id="ARBA00022801"/>
    </source>
</evidence>
<dbReference type="InterPro" id="IPR036895">
    <property type="entry name" value="Uracil-DNA_glycosylase-like_sf"/>
</dbReference>
<dbReference type="SUPFAM" id="SSF52141">
    <property type="entry name" value="Uracil-DNA glycosylase-like"/>
    <property type="match status" value="1"/>
</dbReference>
<dbReference type="Gene3D" id="3.40.470.10">
    <property type="entry name" value="Uracil-DNA glycosylase-like domain"/>
    <property type="match status" value="1"/>
</dbReference>
<proteinExistence type="inferred from homology"/>
<evidence type="ECO:0000313" key="14">
    <source>
        <dbReference type="EMBL" id="QEH37533.1"/>
    </source>
</evidence>
<keyword evidence="7" id="KW-0227">DNA damage</keyword>
<keyword evidence="8" id="KW-0378">Hydrolase</keyword>
<evidence type="ECO:0000256" key="2">
    <source>
        <dbReference type="ARBA" id="ARBA00006521"/>
    </source>
</evidence>
<keyword evidence="15" id="KW-1185">Reference proteome</keyword>
<keyword evidence="11" id="KW-0234">DNA repair</keyword>
<evidence type="ECO:0000256" key="4">
    <source>
        <dbReference type="ARBA" id="ARBA00019403"/>
    </source>
</evidence>
<dbReference type="SMART" id="SM00987">
    <property type="entry name" value="UreE_C"/>
    <property type="match status" value="1"/>
</dbReference>
<evidence type="ECO:0000256" key="1">
    <source>
        <dbReference type="ARBA" id="ARBA00001400"/>
    </source>
</evidence>
<evidence type="ECO:0000256" key="11">
    <source>
        <dbReference type="ARBA" id="ARBA00023204"/>
    </source>
</evidence>
<dbReference type="EC" id="3.2.2.27" evidence="3"/>
<dbReference type="GO" id="GO:0004844">
    <property type="term" value="F:uracil DNA N-glycosylase activity"/>
    <property type="evidence" value="ECO:0007669"/>
    <property type="project" value="UniProtKB-EC"/>
</dbReference>
<reference evidence="14 15" key="1">
    <citation type="submission" date="2019-08" db="EMBL/GenBank/DDBJ databases">
        <title>Deep-cultivation of Planctomycetes and their phenomic and genomic characterization uncovers novel biology.</title>
        <authorList>
            <person name="Wiegand S."/>
            <person name="Jogler M."/>
            <person name="Boedeker C."/>
            <person name="Pinto D."/>
            <person name="Vollmers J."/>
            <person name="Rivas-Marin E."/>
            <person name="Kohn T."/>
            <person name="Peeters S.H."/>
            <person name="Heuer A."/>
            <person name="Rast P."/>
            <person name="Oberbeckmann S."/>
            <person name="Bunk B."/>
            <person name="Jeske O."/>
            <person name="Meyerdierks A."/>
            <person name="Storesund J.E."/>
            <person name="Kallscheuer N."/>
            <person name="Luecker S."/>
            <person name="Lage O.M."/>
            <person name="Pohl T."/>
            <person name="Merkel B.J."/>
            <person name="Hornburger P."/>
            <person name="Mueller R.-W."/>
            <person name="Bruemmer F."/>
            <person name="Labrenz M."/>
            <person name="Spormann A.M."/>
            <person name="Op den Camp H."/>
            <person name="Overmann J."/>
            <person name="Amann R."/>
            <person name="Jetten M.S.M."/>
            <person name="Mascher T."/>
            <person name="Medema M.H."/>
            <person name="Devos D.P."/>
            <person name="Kaster A.-K."/>
            <person name="Ovreas L."/>
            <person name="Rohde M."/>
            <person name="Galperin M.Y."/>
            <person name="Jogler C."/>
        </authorList>
    </citation>
    <scope>NUCLEOTIDE SEQUENCE [LARGE SCALE GENOMIC DNA]</scope>
    <source>
        <strain evidence="14 15">OJF2</strain>
    </source>
</reference>
<feature type="domain" description="Uracil-DNA glycosylase-like" evidence="13">
    <location>
        <begin position="151"/>
        <end position="298"/>
    </location>
</feature>
<comment type="catalytic activity">
    <reaction evidence="1">
        <text>Hydrolyzes single-stranded DNA or mismatched double-stranded DNA and polynucleotides, releasing free uracil.</text>
        <dbReference type="EC" id="3.2.2.27"/>
    </reaction>
</comment>
<evidence type="ECO:0000256" key="9">
    <source>
        <dbReference type="ARBA" id="ARBA00023004"/>
    </source>
</evidence>
<evidence type="ECO:0000256" key="12">
    <source>
        <dbReference type="SAM" id="MobiDB-lite"/>
    </source>
</evidence>
<feature type="region of interest" description="Disordered" evidence="12">
    <location>
        <begin position="39"/>
        <end position="99"/>
    </location>
</feature>
<protein>
    <recommendedName>
        <fullName evidence="4">Type-4 uracil-DNA glycosylase</fullName>
        <ecNumber evidence="3">3.2.2.27</ecNumber>
    </recommendedName>
</protein>
<dbReference type="InterPro" id="IPR051536">
    <property type="entry name" value="UDG_Type-4/5"/>
</dbReference>
<feature type="compositionally biased region" description="Pro residues" evidence="12">
    <location>
        <begin position="63"/>
        <end position="91"/>
    </location>
</feature>
<dbReference type="SMART" id="SM00986">
    <property type="entry name" value="UDG"/>
    <property type="match status" value="1"/>
</dbReference>
<evidence type="ECO:0000256" key="6">
    <source>
        <dbReference type="ARBA" id="ARBA00022723"/>
    </source>
</evidence>
<accession>A0A5B9WAK3</accession>
<evidence type="ECO:0000256" key="10">
    <source>
        <dbReference type="ARBA" id="ARBA00023014"/>
    </source>
</evidence>
<gene>
    <name evidence="14" type="ORF">OJF2_61240</name>
</gene>
<evidence type="ECO:0000256" key="5">
    <source>
        <dbReference type="ARBA" id="ARBA00022485"/>
    </source>
</evidence>
<dbReference type="InterPro" id="IPR005273">
    <property type="entry name" value="Ura-DNA_glyco_family4"/>
</dbReference>
<dbReference type="GO" id="GO:0051539">
    <property type="term" value="F:4 iron, 4 sulfur cluster binding"/>
    <property type="evidence" value="ECO:0007669"/>
    <property type="project" value="UniProtKB-KW"/>
</dbReference>
<organism evidence="14 15">
    <name type="scientific">Aquisphaera giovannonii</name>
    <dbReference type="NCBI Taxonomy" id="406548"/>
    <lineage>
        <taxon>Bacteria</taxon>
        <taxon>Pseudomonadati</taxon>
        <taxon>Planctomycetota</taxon>
        <taxon>Planctomycetia</taxon>
        <taxon>Isosphaerales</taxon>
        <taxon>Isosphaeraceae</taxon>
        <taxon>Aquisphaera</taxon>
    </lineage>
</organism>
<evidence type="ECO:0000256" key="7">
    <source>
        <dbReference type="ARBA" id="ARBA00022763"/>
    </source>
</evidence>
<dbReference type="NCBIfam" id="TIGR00758">
    <property type="entry name" value="UDG_fam4"/>
    <property type="match status" value="1"/>
</dbReference>
<dbReference type="InterPro" id="IPR005122">
    <property type="entry name" value="Uracil-DNA_glycosylase-like"/>
</dbReference>
<dbReference type="AlphaFoldDB" id="A0A5B9WAK3"/>
<dbReference type="GO" id="GO:0046872">
    <property type="term" value="F:metal ion binding"/>
    <property type="evidence" value="ECO:0007669"/>
    <property type="project" value="UniProtKB-KW"/>
</dbReference>
<dbReference type="CDD" id="cd10030">
    <property type="entry name" value="UDG-F4_TTUDGA_SPO1dp_like"/>
    <property type="match status" value="1"/>
</dbReference>
<comment type="similarity">
    <text evidence="2">Belongs to the uracil-DNA glycosylase (UDG) superfamily. Type 4 (UDGa) family.</text>
</comment>
<dbReference type="Proteomes" id="UP000324233">
    <property type="component" value="Chromosome"/>
</dbReference>
<dbReference type="GO" id="GO:0006281">
    <property type="term" value="P:DNA repair"/>
    <property type="evidence" value="ECO:0007669"/>
    <property type="project" value="UniProtKB-KW"/>
</dbReference>
<dbReference type="PANTHER" id="PTHR33693:SF1">
    <property type="entry name" value="TYPE-4 URACIL-DNA GLYCOSYLASE"/>
    <property type="match status" value="1"/>
</dbReference>
<dbReference type="Pfam" id="PF03167">
    <property type="entry name" value="UDG"/>
    <property type="match status" value="1"/>
</dbReference>
<evidence type="ECO:0000256" key="3">
    <source>
        <dbReference type="ARBA" id="ARBA00012030"/>
    </source>
</evidence>
<keyword evidence="10" id="KW-0411">Iron-sulfur</keyword>
<keyword evidence="9" id="KW-0408">Iron</keyword>
<evidence type="ECO:0000259" key="13">
    <source>
        <dbReference type="SMART" id="SM00986"/>
    </source>
</evidence>